<dbReference type="Gene3D" id="1.10.1070.11">
    <property type="entry name" value="Phosphatidylinositol 3-/4-kinase, catalytic domain"/>
    <property type="match status" value="1"/>
</dbReference>
<evidence type="ECO:0000256" key="5">
    <source>
        <dbReference type="ARBA" id="ARBA00022741"/>
    </source>
</evidence>
<evidence type="ECO:0000256" key="3">
    <source>
        <dbReference type="ARBA" id="ARBA00012169"/>
    </source>
</evidence>
<accession>A0A5K1U7V4</accession>
<dbReference type="FunFam" id="1.10.1070.11:FF:000012">
    <property type="entry name" value="Phosphatidylinositol 4-kinase alpha 1"/>
    <property type="match status" value="1"/>
</dbReference>
<dbReference type="EC" id="2.7.1.67" evidence="3"/>
<comment type="catalytic activity">
    <reaction evidence="1">
        <text>a 1,2-diacyl-sn-glycero-3-phospho-(1D-myo-inositol) + ATP = a 1,2-diacyl-sn-glycero-3-phospho-(1D-myo-inositol 4-phosphate) + ADP + H(+)</text>
        <dbReference type="Rhea" id="RHEA:19877"/>
        <dbReference type="ChEBI" id="CHEBI:15378"/>
        <dbReference type="ChEBI" id="CHEBI:30616"/>
        <dbReference type="ChEBI" id="CHEBI:57880"/>
        <dbReference type="ChEBI" id="CHEBI:58178"/>
        <dbReference type="ChEBI" id="CHEBI:456216"/>
        <dbReference type="EC" id="2.7.1.67"/>
    </reaction>
</comment>
<dbReference type="SMART" id="SM00145">
    <property type="entry name" value="PI3Ka"/>
    <property type="match status" value="1"/>
</dbReference>
<comment type="similarity">
    <text evidence="2">Belongs to the PI3/PI4-kinase family. Type III PI4K subfamily.</text>
</comment>
<dbReference type="OMA" id="TIEVWQS"/>
<dbReference type="PANTHER" id="PTHR10048">
    <property type="entry name" value="PHOSPHATIDYLINOSITOL KINASE"/>
    <property type="match status" value="1"/>
</dbReference>
<evidence type="ECO:0000256" key="6">
    <source>
        <dbReference type="ARBA" id="ARBA00022777"/>
    </source>
</evidence>
<reference evidence="10 11" key="1">
    <citation type="submission" date="2016-05" db="EMBL/GenBank/DDBJ databases">
        <title>First whole genome sequencing of Entamoeba histolytica HM1:IMSS-clone-6.</title>
        <authorList>
            <person name="Mukherjee Avik.K."/>
            <person name="Izumyama S."/>
            <person name="Nakada-Tsukui K."/>
            <person name="Nozaki T."/>
        </authorList>
    </citation>
    <scope>NUCLEOTIDE SEQUENCE [LARGE SCALE GENOMIC DNA]</scope>
    <source>
        <strain evidence="10 11">HM1:IMSS clone 6</strain>
    </source>
</reference>
<organism evidence="10 11">
    <name type="scientific">Entamoeba histolytica</name>
    <dbReference type="NCBI Taxonomy" id="5759"/>
    <lineage>
        <taxon>Eukaryota</taxon>
        <taxon>Amoebozoa</taxon>
        <taxon>Evosea</taxon>
        <taxon>Archamoebae</taxon>
        <taxon>Mastigamoebida</taxon>
        <taxon>Entamoebidae</taxon>
        <taxon>Entamoeba</taxon>
    </lineage>
</organism>
<dbReference type="VEuPathDB" id="AmoebaDB:KM1_033060"/>
<dbReference type="InterPro" id="IPR015433">
    <property type="entry name" value="PI3/4_kinase"/>
</dbReference>
<feature type="domain" description="PI3K/PI4K catalytic" evidence="8">
    <location>
        <begin position="1364"/>
        <end position="1637"/>
    </location>
</feature>
<dbReference type="InterPro" id="IPR011009">
    <property type="entry name" value="Kinase-like_dom_sf"/>
</dbReference>
<dbReference type="GO" id="GO:0046854">
    <property type="term" value="P:phosphatidylinositol phosphate biosynthetic process"/>
    <property type="evidence" value="ECO:0007669"/>
    <property type="project" value="InterPro"/>
</dbReference>
<dbReference type="InterPro" id="IPR036940">
    <property type="entry name" value="PI3/4_kinase_cat_sf"/>
</dbReference>
<dbReference type="Pfam" id="PF00454">
    <property type="entry name" value="PI3_PI4_kinase"/>
    <property type="match status" value="1"/>
</dbReference>
<dbReference type="PROSITE" id="PS51545">
    <property type="entry name" value="PIK_HELICAL"/>
    <property type="match status" value="1"/>
</dbReference>
<dbReference type="VEuPathDB" id="AmoebaDB:EHI_148700"/>
<keyword evidence="6 10" id="KW-0418">Kinase</keyword>
<dbReference type="InterPro" id="IPR000403">
    <property type="entry name" value="PI3/4_kinase_cat_dom"/>
</dbReference>
<evidence type="ECO:0000256" key="7">
    <source>
        <dbReference type="ARBA" id="ARBA00022840"/>
    </source>
</evidence>
<proteinExistence type="inferred from homology"/>
<dbReference type="PANTHER" id="PTHR10048:SF15">
    <property type="entry name" value="PHOSPHATIDYLINOSITOL 4-KINASE ALPHA"/>
    <property type="match status" value="1"/>
</dbReference>
<dbReference type="GO" id="GO:0005524">
    <property type="term" value="F:ATP binding"/>
    <property type="evidence" value="ECO:0007669"/>
    <property type="project" value="UniProtKB-KW"/>
</dbReference>
<dbReference type="Proteomes" id="UP000078387">
    <property type="component" value="Unassembled WGS sequence"/>
</dbReference>
<protein>
    <recommendedName>
        <fullName evidence="3">1-phosphatidylinositol 4-kinase</fullName>
        <ecNumber evidence="3">2.7.1.67</ecNumber>
    </recommendedName>
</protein>
<name>A0A5K1U7V4_ENTHI</name>
<dbReference type="FunFam" id="3.30.1010.10:FF:000014">
    <property type="entry name" value="Phosphatidylinositol 4-kinase STT4"/>
    <property type="match status" value="1"/>
</dbReference>
<dbReference type="VEuPathDB" id="AmoebaDB:EHI5A_030280"/>
<dbReference type="Pfam" id="PF00613">
    <property type="entry name" value="PI3Ka"/>
    <property type="match status" value="1"/>
</dbReference>
<dbReference type="SMART" id="SM00146">
    <property type="entry name" value="PI3Kc"/>
    <property type="match status" value="1"/>
</dbReference>
<dbReference type="Gene3D" id="1.25.40.70">
    <property type="entry name" value="Phosphatidylinositol 3-kinase, accessory domain (PIK)"/>
    <property type="match status" value="1"/>
</dbReference>
<dbReference type="InterPro" id="IPR045495">
    <property type="entry name" value="PI4K_N"/>
</dbReference>
<keyword evidence="5" id="KW-0547">Nucleotide-binding</keyword>
<dbReference type="SUPFAM" id="SSF48371">
    <property type="entry name" value="ARM repeat"/>
    <property type="match status" value="1"/>
</dbReference>
<dbReference type="GO" id="GO:0005737">
    <property type="term" value="C:cytoplasm"/>
    <property type="evidence" value="ECO:0007669"/>
    <property type="project" value="TreeGrafter"/>
</dbReference>
<dbReference type="InterPro" id="IPR042236">
    <property type="entry name" value="PI3K_accessory_sf"/>
</dbReference>
<sequence>MSLKLKYIQILLKGNIKSHHERLKPFFQTLLTCKVEEGIQSGVIIETLIGLHVFYNGIQQSHPMYQELTETLSKYIQALPSITVNEKHTSYLKEVLNHPKGSSIHEIVFKSLLDILNKKESTEVRVMINVMNTQKFTAFSDEEKKQLIESMEQNHSNEQIVRPIIALLNEQYTIDKFNLPKKCSIIEQLEYHIALAQQDSNTIRDLESTLSEILLLDYFRLSNYYDRICFALKLLSTHDPRCLDDFRKHCVFNNIPNDKLKTIIKIFSPIITEELLPRFLETTRSQISIFHSSTDCSMIQFTNLIQFTAYFCIEKANENATQNLLNYLINLIDYPPSNKDICIINTLPSYLSLNDYNQYKLVIDHIMNIFKRADRDAVSQKQNDITNVLNSIYEALTSMAKSITNEEIRFDLLKQIVGRFIQFGNTTKTDIDISKRKETELMGKLLKPISLLISGMENSINKNNENKLFRTFWFYCVVLKFVIKEEYNEIYYTDIKNIASNLPPLIMKRSHILAEIDNETNSTLTRFYSNEQQKMFIDSLIKRTDFINYNRGIPLNRMLMFISIFYLECFRCSQLRFEYITDYLDDSVVEDPLCTFITPVYSSLFKSVFSVAKAEASKLELSLTERTKALTNLMSVFVIRLTTTNQTLFSFVSSSLNDLIESNKSIVYNKKILFLLLHIVETISKMNTSNPLDVKNVRIAQTNFFVETPEDSNTYSTVIKNVSDFTTNYIKLGFKLQSKYMSHLIQSFILQLPTNSSHTHAGVKLALNVGREFIDMSDLTFNIFQKASCTGMVIGSTDVDNIRTSLLQQLKTFDYSNMKNDITKEAVSFIVVNNLSISESSDLLQEIVYSPMRIFTKEAMELAVPNWEWLICVSSKVMGNYLLKLIGVAWKETIKKNLGIFNSKYVTSNPLSSSVGNREQSTHASSVVPHREIIKFFSNILPIIEAYRDTTRLEIIRDIVSSSLKAQMTPEPSSVGTRFMLLLLGLKIVSLSQREGIHYTSMVESIETVGLNWFENQPEWFECSRTQAEHDINILVEFNQTLLNALQSIKERKFGLDDEVIDNIKQRAMLLLPLVGNEIERISVWNNPLNLITKQFQNQRLFLMENLPKDYRRRTKDYILLAWYYSPALAVGYYNRFPTIQSYKLLTEKILSEPNKLINNALAHIFIATPEHVEANIPQLNQLLYWEATDPPHALNLLKKSYHSNPFTTLYALRVLDTFDEQTVLYYVPQLVQSLRYDSMGLVEAFIIRMGKKYQLVAHQLIWNCDTYSTESTTMTVKQDPAFVAKLKAISKKIVENYDEKEMELFKAERGFFENFTRISGELIPIERDQRTQELKDKLGKLKVERNDLYVPTNPNAMVVDVSNKGCACLRSAAKVPILVNMTVKDRFTGEVTPLPVIFKAGDDIRSDMLAVQMIELFDRINKHAGLDIYLCPYHIIATGPDCGIIEVVRNSMSRDQMGEKYDGNMYNYFLTKYGGRKTEEFFAARANFIRSMSAYAIVSYILQIKDRHNGNILIDEDGHLIHIDFGFMFDRSPGGDMGIEKSPFKLTDEMISIMGGSPSAEQFIWFMEQGVKSFLAIRQYYPSIVTLIELMLDTQMNVFRPNSMINLTRRFNPEGNCTQAAQFMAGVMKEAFSLKGTFFTYFYDKFQALDNGISM</sequence>
<dbReference type="CDD" id="cd05167">
    <property type="entry name" value="PI4Kc_III_alpha"/>
    <property type="match status" value="1"/>
</dbReference>
<keyword evidence="7" id="KW-0067">ATP-binding</keyword>
<dbReference type="InterPro" id="IPR016024">
    <property type="entry name" value="ARM-type_fold"/>
</dbReference>
<evidence type="ECO:0000256" key="2">
    <source>
        <dbReference type="ARBA" id="ARBA00006209"/>
    </source>
</evidence>
<evidence type="ECO:0000259" key="9">
    <source>
        <dbReference type="PROSITE" id="PS51545"/>
    </source>
</evidence>
<dbReference type="VEuPathDB" id="AmoebaDB:EHI8A_011830"/>
<dbReference type="PROSITE" id="PS50290">
    <property type="entry name" value="PI3_4_KINASE_3"/>
    <property type="match status" value="1"/>
</dbReference>
<dbReference type="Gene3D" id="3.30.1010.10">
    <property type="entry name" value="Phosphatidylinositol 3-kinase Catalytic Subunit, Chain A, domain 4"/>
    <property type="match status" value="1"/>
</dbReference>
<evidence type="ECO:0000256" key="1">
    <source>
        <dbReference type="ARBA" id="ARBA00001686"/>
    </source>
</evidence>
<dbReference type="GO" id="GO:0048015">
    <property type="term" value="P:phosphatidylinositol-mediated signaling"/>
    <property type="evidence" value="ECO:0007669"/>
    <property type="project" value="TreeGrafter"/>
</dbReference>
<dbReference type="EMBL" id="BDEQ01000001">
    <property type="protein sequence ID" value="GAT91709.1"/>
    <property type="molecule type" value="Genomic_DNA"/>
</dbReference>
<dbReference type="GO" id="GO:0005886">
    <property type="term" value="C:plasma membrane"/>
    <property type="evidence" value="ECO:0007669"/>
    <property type="project" value="TreeGrafter"/>
</dbReference>
<dbReference type="GO" id="GO:0004430">
    <property type="term" value="F:1-phosphatidylinositol 4-kinase activity"/>
    <property type="evidence" value="ECO:0007669"/>
    <property type="project" value="UniProtKB-EC"/>
</dbReference>
<feature type="domain" description="PIK helical" evidence="9">
    <location>
        <begin position="1105"/>
        <end position="1289"/>
    </location>
</feature>
<evidence type="ECO:0000313" key="10">
    <source>
        <dbReference type="EMBL" id="GAT91709.1"/>
    </source>
</evidence>
<evidence type="ECO:0000256" key="4">
    <source>
        <dbReference type="ARBA" id="ARBA00022679"/>
    </source>
</evidence>
<dbReference type="Pfam" id="PF19274">
    <property type="entry name" value="PI4K_N"/>
    <property type="match status" value="2"/>
</dbReference>
<evidence type="ECO:0000313" key="11">
    <source>
        <dbReference type="Proteomes" id="UP000078387"/>
    </source>
</evidence>
<evidence type="ECO:0000259" key="8">
    <source>
        <dbReference type="PROSITE" id="PS50290"/>
    </source>
</evidence>
<dbReference type="SUPFAM" id="SSF56112">
    <property type="entry name" value="Protein kinase-like (PK-like)"/>
    <property type="match status" value="1"/>
</dbReference>
<gene>
    <name evidence="10" type="ORF">CL6EHI_148700</name>
</gene>
<dbReference type="VEuPathDB" id="AmoebaDB:EHI7A_014470"/>
<comment type="caution">
    <text evidence="10">The sequence shown here is derived from an EMBL/GenBank/DDBJ whole genome shotgun (WGS) entry which is preliminary data.</text>
</comment>
<dbReference type="InterPro" id="IPR001263">
    <property type="entry name" value="PI3K_accessory_dom"/>
</dbReference>
<keyword evidence="4" id="KW-0808">Transferase</keyword>